<dbReference type="GO" id="GO:0052621">
    <property type="term" value="F:diguanylate cyclase activity"/>
    <property type="evidence" value="ECO:0007669"/>
    <property type="project" value="TreeGrafter"/>
</dbReference>
<dbReference type="SMART" id="SM00267">
    <property type="entry name" value="GGDEF"/>
    <property type="match status" value="1"/>
</dbReference>
<dbReference type="Pfam" id="PF13188">
    <property type="entry name" value="PAS_8"/>
    <property type="match status" value="1"/>
</dbReference>
<dbReference type="PROSITE" id="PS50887">
    <property type="entry name" value="GGDEF"/>
    <property type="match status" value="1"/>
</dbReference>
<dbReference type="FunFam" id="3.30.70.270:FF:000001">
    <property type="entry name" value="Diguanylate cyclase domain protein"/>
    <property type="match status" value="1"/>
</dbReference>
<dbReference type="Gene3D" id="3.30.450.20">
    <property type="entry name" value="PAS domain"/>
    <property type="match status" value="1"/>
</dbReference>
<dbReference type="Gene3D" id="3.30.70.270">
    <property type="match status" value="1"/>
</dbReference>
<keyword evidence="1" id="KW-0472">Membrane</keyword>
<feature type="transmembrane region" description="Helical" evidence="1">
    <location>
        <begin position="94"/>
        <end position="112"/>
    </location>
</feature>
<feature type="transmembrane region" description="Helical" evidence="1">
    <location>
        <begin position="197"/>
        <end position="217"/>
    </location>
</feature>
<dbReference type="InterPro" id="IPR031621">
    <property type="entry name" value="HisKA_7TM"/>
</dbReference>
<dbReference type="EMBL" id="QMFB01000027">
    <property type="protein sequence ID" value="RAV14242.1"/>
    <property type="molecule type" value="Genomic_DNA"/>
</dbReference>
<dbReference type="CDD" id="cd01949">
    <property type="entry name" value="GGDEF"/>
    <property type="match status" value="1"/>
</dbReference>
<evidence type="ECO:0000313" key="4">
    <source>
        <dbReference type="Proteomes" id="UP000250369"/>
    </source>
</evidence>
<evidence type="ECO:0000259" key="2">
    <source>
        <dbReference type="PROSITE" id="PS50887"/>
    </source>
</evidence>
<feature type="domain" description="GGDEF" evidence="2">
    <location>
        <begin position="380"/>
        <end position="523"/>
    </location>
</feature>
<organism evidence="3 4">
    <name type="scientific">Paenibacillus contaminans</name>
    <dbReference type="NCBI Taxonomy" id="450362"/>
    <lineage>
        <taxon>Bacteria</taxon>
        <taxon>Bacillati</taxon>
        <taxon>Bacillota</taxon>
        <taxon>Bacilli</taxon>
        <taxon>Bacillales</taxon>
        <taxon>Paenibacillaceae</taxon>
        <taxon>Paenibacillus</taxon>
    </lineage>
</organism>
<dbReference type="NCBIfam" id="TIGR00254">
    <property type="entry name" value="GGDEF"/>
    <property type="match status" value="1"/>
</dbReference>
<feature type="transmembrane region" description="Helical" evidence="1">
    <location>
        <begin position="132"/>
        <end position="155"/>
    </location>
</feature>
<proteinExistence type="predicted"/>
<gene>
    <name evidence="3" type="ORF">DQG23_31920</name>
</gene>
<feature type="transmembrane region" description="Helical" evidence="1">
    <location>
        <begin position="6"/>
        <end position="24"/>
    </location>
</feature>
<dbReference type="InterPro" id="IPR050469">
    <property type="entry name" value="Diguanylate_Cyclase"/>
</dbReference>
<dbReference type="Pfam" id="PF00990">
    <property type="entry name" value="GGDEF"/>
    <property type="match status" value="1"/>
</dbReference>
<evidence type="ECO:0000313" key="3">
    <source>
        <dbReference type="EMBL" id="RAV14242.1"/>
    </source>
</evidence>
<dbReference type="AlphaFoldDB" id="A0A329M3R1"/>
<keyword evidence="1" id="KW-1133">Transmembrane helix</keyword>
<keyword evidence="4" id="KW-1185">Reference proteome</keyword>
<keyword evidence="1" id="KW-0812">Transmembrane</keyword>
<comment type="caution">
    <text evidence="3">The sequence shown here is derived from an EMBL/GenBank/DDBJ whole genome shotgun (WGS) entry which is preliminary data.</text>
</comment>
<feature type="transmembrane region" description="Helical" evidence="1">
    <location>
        <begin position="31"/>
        <end position="48"/>
    </location>
</feature>
<dbReference type="SUPFAM" id="SSF55073">
    <property type="entry name" value="Nucleotide cyclase"/>
    <property type="match status" value="1"/>
</dbReference>
<dbReference type="InterPro" id="IPR029787">
    <property type="entry name" value="Nucleotide_cyclase"/>
</dbReference>
<dbReference type="InterPro" id="IPR000014">
    <property type="entry name" value="PAS"/>
</dbReference>
<dbReference type="InterPro" id="IPR035965">
    <property type="entry name" value="PAS-like_dom_sf"/>
</dbReference>
<name>A0A329M3R1_9BACL</name>
<sequence>MWLDLYMFFLLFVLFAYLFVSVTVTNLHKSYFYFHFLMMLWPLFQFAIKITENPAIQLVYVKLAFVDLSLLGAGWLVFTFFLTGHTALLRNKKAFLFFIPALLTSAGVFVNYRGMFVQPFDGAYINRYYGPLFWIVIPVLLGYLLVPLFILAKTFASAQAPRTKRKIKLVLIGIVVLLASAVFDIFINVIYFSSAMIVPGLTSLGIFVSAIFFVIAIRRYKMLDIVTIAHQDVIDTIADGILVLDEHERVMEINRSFRPYLDLRLGERFVIESFLKFSCGEPQREQFLQTYREEPLRTARIDIIAEEADRRYISLQTAPIILNKVRVGRIVTLQDITEVRRLVNDLERLAVTDSLTGCYNRHYLTQHLESDIMLHVRGHRPFAILLLDIDFFKRINDQFGHLAGDEVIVWTVDTIRRTIRQTDSIARFGGEEFMIYLPDTAPTEAAILAERIKASIETGQAAVENGAYRLSITVSIGLLSVDTFEGGLQSNPNGYITQLFTLVDEALYQAKKNGRNQVVGSAAFAKRSIS</sequence>
<reference evidence="3 4" key="1">
    <citation type="journal article" date="2009" name="Int. J. Syst. Evol. Microbiol.">
        <title>Paenibacillus contaminans sp. nov., isolated from a contaminated laboratory plate.</title>
        <authorList>
            <person name="Chou J.H."/>
            <person name="Lee J.H."/>
            <person name="Lin M.C."/>
            <person name="Chang P.S."/>
            <person name="Arun A.B."/>
            <person name="Young C.C."/>
            <person name="Chen W.M."/>
        </authorList>
    </citation>
    <scope>NUCLEOTIDE SEQUENCE [LARGE SCALE GENOMIC DNA]</scope>
    <source>
        <strain evidence="3 4">CKOBP-6</strain>
    </source>
</reference>
<protein>
    <submittedName>
        <fullName evidence="3">GGDEF domain-containing protein</fullName>
    </submittedName>
</protein>
<dbReference type="SUPFAM" id="SSF55785">
    <property type="entry name" value="PYP-like sensor domain (PAS domain)"/>
    <property type="match status" value="1"/>
</dbReference>
<dbReference type="InterPro" id="IPR043128">
    <property type="entry name" value="Rev_trsase/Diguanyl_cyclase"/>
</dbReference>
<dbReference type="OrthoDB" id="9759607at2"/>
<feature type="transmembrane region" description="Helical" evidence="1">
    <location>
        <begin position="167"/>
        <end position="191"/>
    </location>
</feature>
<accession>A0A329M3R1</accession>
<dbReference type="Pfam" id="PF16927">
    <property type="entry name" value="HisKA_7TM"/>
    <property type="match status" value="1"/>
</dbReference>
<dbReference type="Proteomes" id="UP000250369">
    <property type="component" value="Unassembled WGS sequence"/>
</dbReference>
<dbReference type="PANTHER" id="PTHR45138:SF9">
    <property type="entry name" value="DIGUANYLATE CYCLASE DGCM-RELATED"/>
    <property type="match status" value="1"/>
</dbReference>
<dbReference type="InterPro" id="IPR000160">
    <property type="entry name" value="GGDEF_dom"/>
</dbReference>
<dbReference type="PANTHER" id="PTHR45138">
    <property type="entry name" value="REGULATORY COMPONENTS OF SENSORY TRANSDUCTION SYSTEM"/>
    <property type="match status" value="1"/>
</dbReference>
<feature type="transmembrane region" description="Helical" evidence="1">
    <location>
        <begin position="60"/>
        <end position="82"/>
    </location>
</feature>
<evidence type="ECO:0000256" key="1">
    <source>
        <dbReference type="SAM" id="Phobius"/>
    </source>
</evidence>